<dbReference type="EMBL" id="FNYE01000026">
    <property type="protein sequence ID" value="SEJ96784.1"/>
    <property type="molecule type" value="Genomic_DNA"/>
</dbReference>
<name>A0A1H7D637_9BURK</name>
<dbReference type="SUPFAM" id="SSF109709">
    <property type="entry name" value="KorB DNA-binding domain-like"/>
    <property type="match status" value="1"/>
</dbReference>
<dbReference type="GO" id="GO:0007059">
    <property type="term" value="P:chromosome segregation"/>
    <property type="evidence" value="ECO:0007669"/>
    <property type="project" value="TreeGrafter"/>
</dbReference>
<evidence type="ECO:0000313" key="3">
    <source>
        <dbReference type="EMBL" id="SEJ96784.1"/>
    </source>
</evidence>
<feature type="coiled-coil region" evidence="1">
    <location>
        <begin position="225"/>
        <end position="252"/>
    </location>
</feature>
<evidence type="ECO:0000256" key="1">
    <source>
        <dbReference type="SAM" id="Coils"/>
    </source>
</evidence>
<sequence length="309" mass="34287">MNLHDDSPPGAVRAAFERQTVELPVAVLRPHRPLVASATHCKKFLQVLASVATLGLVEPLVVIQERDAEGYYVVLDGRLRLEAFRRLGKESAICLFATADETYTYNRHVNRLTAGQDARMIAQAVRRGVSQERIAAVLGVNERTVKAKVKLLTGIGHDVAALLADKNCPAATYEILKSMRPLRQLEAAELMCSQDNFSSAFARAIKLATPPEQLIYVPASNEGKDEAVQEQIDRLEREIASLQTKVTDVEERYGVEHMHLAVSLSYVTTLLENKDIRSWLTINAPGHYANLHDSVTLAGPRSRSRQVMR</sequence>
<accession>A0A1H7D637</accession>
<dbReference type="Gene3D" id="3.90.1530.10">
    <property type="entry name" value="Conserved hypothetical protein from pyrococcus furiosus pfu- 392566-001, ParB domain"/>
    <property type="match status" value="1"/>
</dbReference>
<dbReference type="OrthoDB" id="7632576at2"/>
<dbReference type="RefSeq" id="WP_090870834.1">
    <property type="nucleotide sequence ID" value="NZ_FNYE01000026.1"/>
</dbReference>
<evidence type="ECO:0000313" key="4">
    <source>
        <dbReference type="Proteomes" id="UP000198866"/>
    </source>
</evidence>
<dbReference type="Proteomes" id="UP000198866">
    <property type="component" value="Unassembled WGS sequence"/>
</dbReference>
<dbReference type="PANTHER" id="PTHR33375:SF1">
    <property type="entry name" value="CHROMOSOME-PARTITIONING PROTEIN PARB-RELATED"/>
    <property type="match status" value="1"/>
</dbReference>
<dbReference type="Pfam" id="PF07506">
    <property type="entry name" value="RepB"/>
    <property type="match status" value="1"/>
</dbReference>
<reference evidence="4" key="1">
    <citation type="submission" date="2016-10" db="EMBL/GenBank/DDBJ databases">
        <authorList>
            <person name="Varghese N."/>
            <person name="Submissions S."/>
        </authorList>
    </citation>
    <scope>NUCLEOTIDE SEQUENCE [LARGE SCALE GENOMIC DNA]</scope>
    <source>
        <strain evidence="4">LMG 26031</strain>
    </source>
</reference>
<proteinExistence type="predicted"/>
<organism evidence="3 4">
    <name type="scientific">Paraburkholderia diazotrophica</name>
    <dbReference type="NCBI Taxonomy" id="667676"/>
    <lineage>
        <taxon>Bacteria</taxon>
        <taxon>Pseudomonadati</taxon>
        <taxon>Pseudomonadota</taxon>
        <taxon>Betaproteobacteria</taxon>
        <taxon>Burkholderiales</taxon>
        <taxon>Burkholderiaceae</taxon>
        <taxon>Paraburkholderia</taxon>
    </lineage>
</organism>
<dbReference type="STRING" id="667676.SAMN05192539_102690"/>
<protein>
    <submittedName>
        <fullName evidence="3">ParB-like nuclease domain-containing protein</fullName>
    </submittedName>
</protein>
<gene>
    <name evidence="3" type="ORF">SAMN05192539_102690</name>
</gene>
<dbReference type="InterPro" id="IPR036086">
    <property type="entry name" value="ParB/Sulfiredoxin_sf"/>
</dbReference>
<keyword evidence="1" id="KW-0175">Coiled coil</keyword>
<evidence type="ECO:0000259" key="2">
    <source>
        <dbReference type="Pfam" id="PF07506"/>
    </source>
</evidence>
<feature type="domain" description="RepB plasmid partition" evidence="2">
    <location>
        <begin position="109"/>
        <end position="289"/>
    </location>
</feature>
<dbReference type="SUPFAM" id="SSF110849">
    <property type="entry name" value="ParB/Sulfiredoxin"/>
    <property type="match status" value="1"/>
</dbReference>
<dbReference type="PANTHER" id="PTHR33375">
    <property type="entry name" value="CHROMOSOME-PARTITIONING PROTEIN PARB-RELATED"/>
    <property type="match status" value="1"/>
</dbReference>
<dbReference type="InterPro" id="IPR011111">
    <property type="entry name" value="Plasmid_RepB"/>
</dbReference>
<dbReference type="GO" id="GO:0005694">
    <property type="term" value="C:chromosome"/>
    <property type="evidence" value="ECO:0007669"/>
    <property type="project" value="TreeGrafter"/>
</dbReference>
<keyword evidence="4" id="KW-1185">Reference proteome</keyword>
<dbReference type="AlphaFoldDB" id="A0A1H7D637"/>
<dbReference type="InterPro" id="IPR050336">
    <property type="entry name" value="Chromosome_partition/occlusion"/>
</dbReference>